<feature type="signal peptide" evidence="1">
    <location>
        <begin position="1"/>
        <end position="21"/>
    </location>
</feature>
<reference evidence="3" key="1">
    <citation type="journal article" date="2019" name="Int. J. Syst. Evol. Microbiol.">
        <title>The Global Catalogue of Microorganisms (GCM) 10K type strain sequencing project: providing services to taxonomists for standard genome sequencing and annotation.</title>
        <authorList>
            <consortium name="The Broad Institute Genomics Platform"/>
            <consortium name="The Broad Institute Genome Sequencing Center for Infectious Disease"/>
            <person name="Wu L."/>
            <person name="Ma J."/>
        </authorList>
    </citation>
    <scope>NUCLEOTIDE SEQUENCE [LARGE SCALE GENOMIC DNA]</scope>
    <source>
        <strain evidence="3">CGMCC 4.7241</strain>
    </source>
</reference>
<evidence type="ECO:0000313" key="3">
    <source>
        <dbReference type="Proteomes" id="UP001595699"/>
    </source>
</evidence>
<organism evidence="2 3">
    <name type="scientific">Tenggerimyces flavus</name>
    <dbReference type="NCBI Taxonomy" id="1708749"/>
    <lineage>
        <taxon>Bacteria</taxon>
        <taxon>Bacillati</taxon>
        <taxon>Actinomycetota</taxon>
        <taxon>Actinomycetes</taxon>
        <taxon>Propionibacteriales</taxon>
        <taxon>Nocardioidaceae</taxon>
        <taxon>Tenggerimyces</taxon>
    </lineage>
</organism>
<comment type="caution">
    <text evidence="2">The sequence shown here is derived from an EMBL/GenBank/DDBJ whole genome shotgun (WGS) entry which is preliminary data.</text>
</comment>
<feature type="chain" id="PRO_5046949291" evidence="1">
    <location>
        <begin position="22"/>
        <end position="877"/>
    </location>
</feature>
<accession>A0ABV7YA57</accession>
<dbReference type="RefSeq" id="WP_205120742.1">
    <property type="nucleotide sequence ID" value="NZ_JAFBCM010000001.1"/>
</dbReference>
<proteinExistence type="predicted"/>
<keyword evidence="1" id="KW-0732">Signal</keyword>
<protein>
    <submittedName>
        <fullName evidence="2">Uncharacterized protein</fullName>
    </submittedName>
</protein>
<evidence type="ECO:0000313" key="2">
    <source>
        <dbReference type="EMBL" id="MFC3762206.1"/>
    </source>
</evidence>
<dbReference type="EMBL" id="JBHRZH010000012">
    <property type="protein sequence ID" value="MFC3762206.1"/>
    <property type="molecule type" value="Genomic_DNA"/>
</dbReference>
<sequence length="877" mass="96482">MRRLLALPLVLVATLLGPAVAADPPTSGRVTDVVSLGDSRSERAHDLKANAHAKATEGTVDAGQLTEPYKARTVNQDGRFTFNLRVDKHAPLTLQLREIRPNAEWGKAYGFQVKLDGVLAYVRDERTTETGGGPYTSAFIDTNDEAITKDGKVVVTIEGTSPQATHVTEVWAYSNLERLVTAQGMRTPDRMIFVLGQDHRGEAVYRERLDYLTAKFEETDDVKLGMSVLDYFPNRTPEQMAANYQLWLRLSREYGLPFAIESTSDWEGTPGRIPDGKGGTFGDVKYQQVLWSPQDQTGPDKDVWNGQRLDALLGDRYQPRYGLSVPNIWGNTPWLTWRNEDLNTYLEHKANDSLALVRPLLWDLQSQGESDRLLPFSTTLESTYWSKRAGAGVADNAYTTYNDGVERRDLYADYNPSTVAAAKAEGVVLDPTDGLDEAEKRWMFKNQSYPQQLFADVFYQGLPRERIAVNDDGVAFPRDSLRHNVHSEVYSRKQEPYWDGAHASIAQGIVRHGRPGAEYISLDDYTPGGFSHLQKAREFGRLANPNLENSVSGHAPDKTLLLRQAYVSGSRYTTIYNWQGAGSPDEVTNWVKPFMADLHPYDVVVDGTPDGEASRQASVEFTAGELRLADSIDVRVRRTGAAKPLSLTLLDDAGRTMAVRRLGANEVPTNGWASFGIPVQTLDRGTKYTISVTGENYTFPTVEGQLMHQVGLDMAAQRDRSLVVQWRRDAADAVANVSDDATSQDGLSKATLTAARAALAAHRYVDAYRLAIKADSLRLPVLYQVAAGKRALTPFPVSVNAPGTTDVDVTAFAAGREVSLTVRPRATGTAEIGLSGLGKNPKVTVDGEQVTPTQVNGVPTVRFPVTAGTTKAVQARR</sequence>
<evidence type="ECO:0000256" key="1">
    <source>
        <dbReference type="SAM" id="SignalP"/>
    </source>
</evidence>
<name>A0ABV7YA57_9ACTN</name>
<keyword evidence="3" id="KW-1185">Reference proteome</keyword>
<dbReference type="Proteomes" id="UP001595699">
    <property type="component" value="Unassembled WGS sequence"/>
</dbReference>
<gene>
    <name evidence="2" type="ORF">ACFOUW_15295</name>
</gene>